<comment type="similarity">
    <text evidence="1">Belongs to the short-chain dehydrogenases/reductases (SDR) family.</text>
</comment>
<dbReference type="InterPro" id="IPR002347">
    <property type="entry name" value="SDR_fam"/>
</dbReference>
<keyword evidence="2" id="KW-0560">Oxidoreductase</keyword>
<dbReference type="EMBL" id="CAFBRB010000075">
    <property type="protein sequence ID" value="CAB5075449.1"/>
    <property type="molecule type" value="Genomic_DNA"/>
</dbReference>
<sequence length="120" mass="12969">MVDKGDAEASLIYGSTKRAIGRWIRRECIKQEWAGAGIPLNAVGPGIVETPMVADMIATAEARAAIDAMVPMPLNHYLKARQVAYLLVWLASEENTHTTGQTIYIDGGSDAALRGDNIWA</sequence>
<evidence type="ECO:0000256" key="1">
    <source>
        <dbReference type="ARBA" id="ARBA00006484"/>
    </source>
</evidence>
<evidence type="ECO:0000256" key="2">
    <source>
        <dbReference type="ARBA" id="ARBA00023002"/>
    </source>
</evidence>
<dbReference type="SUPFAM" id="SSF51735">
    <property type="entry name" value="NAD(P)-binding Rossmann-fold domains"/>
    <property type="match status" value="1"/>
</dbReference>
<gene>
    <name evidence="3" type="ORF">UFOPK3241_00840</name>
    <name evidence="4" type="ORF">UFOPK4401_00776</name>
</gene>
<organism evidence="4">
    <name type="scientific">freshwater metagenome</name>
    <dbReference type="NCBI Taxonomy" id="449393"/>
    <lineage>
        <taxon>unclassified sequences</taxon>
        <taxon>metagenomes</taxon>
        <taxon>ecological metagenomes</taxon>
    </lineage>
</organism>
<dbReference type="InterPro" id="IPR036291">
    <property type="entry name" value="NAD(P)-bd_dom_sf"/>
</dbReference>
<evidence type="ECO:0000313" key="4">
    <source>
        <dbReference type="EMBL" id="CAB5075449.1"/>
    </source>
</evidence>
<evidence type="ECO:0000313" key="3">
    <source>
        <dbReference type="EMBL" id="CAB4843386.1"/>
    </source>
</evidence>
<dbReference type="PANTHER" id="PTHR24321:SF8">
    <property type="entry name" value="ESTRADIOL 17-BETA-DEHYDROGENASE 8-RELATED"/>
    <property type="match status" value="1"/>
</dbReference>
<dbReference type="EMBL" id="CAFAZX010000044">
    <property type="protein sequence ID" value="CAB4843386.1"/>
    <property type="molecule type" value="Genomic_DNA"/>
</dbReference>
<dbReference type="Gene3D" id="3.40.50.720">
    <property type="entry name" value="NAD(P)-binding Rossmann-like Domain"/>
    <property type="match status" value="1"/>
</dbReference>
<reference evidence="4" key="1">
    <citation type="submission" date="2020-05" db="EMBL/GenBank/DDBJ databases">
        <authorList>
            <person name="Chiriac C."/>
            <person name="Salcher M."/>
            <person name="Ghai R."/>
            <person name="Kavagutti S V."/>
        </authorList>
    </citation>
    <scope>NUCLEOTIDE SEQUENCE</scope>
</reference>
<accession>A0A6J7VC58</accession>
<dbReference type="AlphaFoldDB" id="A0A6J7VC58"/>
<name>A0A6J7VC58_9ZZZZ</name>
<dbReference type="PRINTS" id="PR00081">
    <property type="entry name" value="GDHRDH"/>
</dbReference>
<dbReference type="Pfam" id="PF13561">
    <property type="entry name" value="adh_short_C2"/>
    <property type="match status" value="1"/>
</dbReference>
<protein>
    <submittedName>
        <fullName evidence="4">Unannotated protein</fullName>
    </submittedName>
</protein>
<dbReference type="GO" id="GO:0016491">
    <property type="term" value="F:oxidoreductase activity"/>
    <property type="evidence" value="ECO:0007669"/>
    <property type="project" value="UniProtKB-KW"/>
</dbReference>
<proteinExistence type="inferred from homology"/>
<dbReference type="PANTHER" id="PTHR24321">
    <property type="entry name" value="DEHYDROGENASES, SHORT CHAIN"/>
    <property type="match status" value="1"/>
</dbReference>